<dbReference type="Pfam" id="PF06476">
    <property type="entry name" value="DUF1090"/>
    <property type="match status" value="1"/>
</dbReference>
<dbReference type="PATRIC" id="fig|1401659.3.peg.3662"/>
<gene>
    <name evidence="4" type="ORF">AUM46_00080</name>
    <name evidence="5" type="ORF">C3E80_10380</name>
    <name evidence="3" type="ORF">P262_05192</name>
</gene>
<dbReference type="HOGENOM" id="CLU_139075_0_0_6"/>
<evidence type="ECO:0000313" key="3">
    <source>
        <dbReference type="EMBL" id="AHB72056.1"/>
    </source>
</evidence>
<dbReference type="RefSeq" id="WP_007780556.1">
    <property type="nucleotide sequence ID" value="NC_023032.1"/>
</dbReference>
<dbReference type="GeneID" id="45717041"/>
<dbReference type="EMBL" id="PQJL01000008">
    <property type="protein sequence ID" value="ROW61669.1"/>
    <property type="molecule type" value="Genomic_DNA"/>
</dbReference>
<proteinExistence type="predicted"/>
<reference evidence="5 8" key="3">
    <citation type="journal article" date="2018" name="Front. Microbiol.">
        <title>An Investigation of an Acute Gastroenteritis Outbreak: Cronobacter sakazakii, a Potential Cause of Food-Borne Illness.</title>
        <authorList>
            <person name="Yong W."/>
            <person name="Guo B."/>
            <person name="Shi X."/>
            <person name="Cheng T."/>
            <person name="Chen M."/>
            <person name="Jiang X."/>
            <person name="Ye Y."/>
            <person name="Wang J."/>
            <person name="Xie G."/>
            <person name="Ding J."/>
        </authorList>
    </citation>
    <scope>NUCLEOTIDE SEQUENCE [LARGE SCALE GENOMIC DNA]</scope>
    <source>
        <strain evidence="5 8">S1</strain>
    </source>
</reference>
<reference evidence="4 7" key="2">
    <citation type="submission" date="2016-12" db="EMBL/GenBank/DDBJ databases">
        <title>Analysis of the Molecular Diversity Among Cronobacter Species Isolated from Filth Flies Using a Pan Genomic DNA Microarray.</title>
        <authorList>
            <person name="Pava-Ripoll M."/>
            <person name="Tall B."/>
            <person name="Farber J."/>
            <person name="Fanning S."/>
            <person name="Lehner A."/>
            <person name="Stephan R."/>
            <person name="Pagotto F."/>
            <person name="Iverson C."/>
            <person name="Ziobro G."/>
            <person name="Miller A."/>
            <person name="Pearson R."/>
            <person name="Yan Q."/>
            <person name="Kim M."/>
            <person name="Jeong S."/>
            <person name="Park J."/>
            <person name="Jun S."/>
            <person name="Choi H."/>
            <person name="Chung T."/>
            <person name="Yoo Y."/>
            <person name="Park E."/>
            <person name="Hwang S."/>
            <person name="Lee B."/>
            <person name="Sathyamoorthy V."/>
            <person name="Carter L."/>
            <person name="Mammel M."/>
            <person name="Jackson S."/>
            <person name="Kothary M."/>
            <person name="Patel I."/>
            <person name="Grim C."/>
            <person name="Gopinath G."/>
            <person name="Gangiredla J."/>
            <person name="Chase H."/>
        </authorList>
    </citation>
    <scope>NUCLEOTIDE SEQUENCE [LARGE SCALE GENOMIC DNA]</scope>
    <source>
        <strain evidence="4 7">MOD1-Md25g</strain>
    </source>
</reference>
<keyword evidence="7" id="KW-1185">Reference proteome</keyword>
<evidence type="ECO:0000313" key="6">
    <source>
        <dbReference type="Proteomes" id="UP000018545"/>
    </source>
</evidence>
<accession>V5U3E5</accession>
<dbReference type="InterPro" id="IPR009468">
    <property type="entry name" value="DUF1090"/>
</dbReference>
<dbReference type="KEGG" id="csi:P262_05192"/>
<organism evidence="3 6">
    <name type="scientific">Cronobacter malonaticus</name>
    <dbReference type="NCBI Taxonomy" id="413503"/>
    <lineage>
        <taxon>Bacteria</taxon>
        <taxon>Pseudomonadati</taxon>
        <taxon>Pseudomonadota</taxon>
        <taxon>Gammaproteobacteria</taxon>
        <taxon>Enterobacterales</taxon>
        <taxon>Enterobacteriaceae</taxon>
        <taxon>Cronobacter</taxon>
    </lineage>
</organism>
<sequence length="122" mass="13789">MNYRTVLALALFSWNAAALAASPCEEKAQEIKKEIRYAEQHHNQGRIDGLKKALSQVQANCRDGDVIAEHRQKVAEKQAEVAERRAELHEASQKGDAEKIAKRRHKLAEAEQELKALKAQDY</sequence>
<dbReference type="EMBL" id="CP006731">
    <property type="protein sequence ID" value="AHB72056.1"/>
    <property type="molecule type" value="Genomic_DNA"/>
</dbReference>
<feature type="compositionally biased region" description="Basic and acidic residues" evidence="1">
    <location>
        <begin position="85"/>
        <end position="100"/>
    </location>
</feature>
<evidence type="ECO:0000256" key="1">
    <source>
        <dbReference type="SAM" id="MobiDB-lite"/>
    </source>
</evidence>
<dbReference type="AlphaFoldDB" id="V5U3E5"/>
<protein>
    <submittedName>
        <fullName evidence="4">DUF1090 domain-containing protein</fullName>
    </submittedName>
    <submittedName>
        <fullName evidence="3">Protein YqjC</fullName>
    </submittedName>
</protein>
<evidence type="ECO:0000313" key="4">
    <source>
        <dbReference type="EMBL" id="PUX11430.1"/>
    </source>
</evidence>
<dbReference type="Proteomes" id="UP000018545">
    <property type="component" value="Chromosome"/>
</dbReference>
<feature type="region of interest" description="Disordered" evidence="1">
    <location>
        <begin position="85"/>
        <end position="105"/>
    </location>
</feature>
<evidence type="ECO:0000313" key="7">
    <source>
        <dbReference type="Proteomes" id="UP000244731"/>
    </source>
</evidence>
<keyword evidence="2" id="KW-0732">Signal</keyword>
<feature type="chain" id="PRO_5044739434" evidence="2">
    <location>
        <begin position="21"/>
        <end position="122"/>
    </location>
</feature>
<name>V5U3E5_9ENTR</name>
<dbReference type="Proteomes" id="UP000285793">
    <property type="component" value="Unassembled WGS sequence"/>
</dbReference>
<evidence type="ECO:0000256" key="2">
    <source>
        <dbReference type="SAM" id="SignalP"/>
    </source>
</evidence>
<dbReference type="Proteomes" id="UP000244731">
    <property type="component" value="Unassembled WGS sequence"/>
</dbReference>
<feature type="signal peptide" evidence="2">
    <location>
        <begin position="1"/>
        <end position="20"/>
    </location>
</feature>
<evidence type="ECO:0000313" key="8">
    <source>
        <dbReference type="Proteomes" id="UP000285793"/>
    </source>
</evidence>
<dbReference type="EMBL" id="MSAC01000001">
    <property type="protein sequence ID" value="PUX11430.1"/>
    <property type="molecule type" value="Genomic_DNA"/>
</dbReference>
<evidence type="ECO:0000313" key="5">
    <source>
        <dbReference type="EMBL" id="ROW61669.1"/>
    </source>
</evidence>
<reference evidence="3 6" key="1">
    <citation type="journal article" date="2014" name="Genome Announc.">
        <title>Complete Genome Sequence of Cronobacter sakazakii Strain CMCC 45402.</title>
        <authorList>
            <person name="Zhao Z."/>
            <person name="Wang L."/>
            <person name="Wang B."/>
            <person name="Liang H."/>
            <person name="Ye Q."/>
            <person name="Zeng M."/>
        </authorList>
    </citation>
    <scope>NUCLEOTIDE SEQUENCE [LARGE SCALE GENOMIC DNA]</scope>
    <source>
        <strain evidence="6">45402</strain>
        <strain evidence="3">CMCC45402</strain>
    </source>
</reference>